<protein>
    <submittedName>
        <fullName evidence="4">Nitroreductase</fullName>
    </submittedName>
</protein>
<evidence type="ECO:0000259" key="3">
    <source>
        <dbReference type="Pfam" id="PF00881"/>
    </source>
</evidence>
<dbReference type="Pfam" id="PF00881">
    <property type="entry name" value="Nitroreductase"/>
    <property type="match status" value="1"/>
</dbReference>
<evidence type="ECO:0000313" key="4">
    <source>
        <dbReference type="EMBL" id="BAP56671.1"/>
    </source>
</evidence>
<reference evidence="4 5" key="1">
    <citation type="journal article" date="2014" name="ISME J.">
        <title>Ecophysiology of Thioploca ingrica as revealed by the complete genome sequence supplemented with proteomic evidence.</title>
        <authorList>
            <person name="Kojima H."/>
            <person name="Ogura Y."/>
            <person name="Yamamoto N."/>
            <person name="Togashi T."/>
            <person name="Mori H."/>
            <person name="Watanabe T."/>
            <person name="Nemoto F."/>
            <person name="Kurokawa K."/>
            <person name="Hayashi T."/>
            <person name="Fukui M."/>
        </authorList>
    </citation>
    <scope>NUCLEOTIDE SEQUENCE [LARGE SCALE GENOMIC DNA]</scope>
</reference>
<dbReference type="CDD" id="cd02138">
    <property type="entry name" value="TdsD-like"/>
    <property type="match status" value="1"/>
</dbReference>
<gene>
    <name evidence="4" type="ORF">THII_2374</name>
</gene>
<dbReference type="EMBL" id="AP014633">
    <property type="protein sequence ID" value="BAP56671.1"/>
    <property type="molecule type" value="Genomic_DNA"/>
</dbReference>
<sequence length="205" mass="23492">MLKKTALTQFAIHDIIANRWSSLAFDANRPVTHEQILTLLEAARWAPSCNNAQPWRYLVFNKTTEIESWEQAFSCLAEGNQIWVKNAPVLLLAMTHNFFTYNGQLNRWAQHDCGAANENICLQATSMGLWVHQMGGFDPQKAHELFGIPSDFTCMSMIAIGYQTDPQILEEKYQERELAERHRKPLEEVFFTGRWGTSNHSSSID</sequence>
<evidence type="ECO:0000256" key="2">
    <source>
        <dbReference type="ARBA" id="ARBA00023002"/>
    </source>
</evidence>
<dbReference type="InterPro" id="IPR029479">
    <property type="entry name" value="Nitroreductase"/>
</dbReference>
<dbReference type="HOGENOM" id="CLU_070764_6_0_6"/>
<feature type="domain" description="Nitroreductase" evidence="3">
    <location>
        <begin position="16"/>
        <end position="162"/>
    </location>
</feature>
<dbReference type="PANTHER" id="PTHR43673">
    <property type="entry name" value="NAD(P)H NITROREDUCTASE YDGI-RELATED"/>
    <property type="match status" value="1"/>
</dbReference>
<dbReference type="SUPFAM" id="SSF55469">
    <property type="entry name" value="FMN-dependent nitroreductase-like"/>
    <property type="match status" value="1"/>
</dbReference>
<evidence type="ECO:0000313" key="5">
    <source>
        <dbReference type="Proteomes" id="UP000031623"/>
    </source>
</evidence>
<dbReference type="STRING" id="40754.THII_2374"/>
<name>A0A090BVD6_9GAMM</name>
<keyword evidence="2" id="KW-0560">Oxidoreductase</keyword>
<dbReference type="Gene3D" id="3.40.109.10">
    <property type="entry name" value="NADH Oxidase"/>
    <property type="match status" value="1"/>
</dbReference>
<proteinExistence type="inferred from homology"/>
<dbReference type="KEGG" id="tig:THII_2374"/>
<dbReference type="GO" id="GO:0016491">
    <property type="term" value="F:oxidoreductase activity"/>
    <property type="evidence" value="ECO:0007669"/>
    <property type="project" value="UniProtKB-KW"/>
</dbReference>
<dbReference type="Proteomes" id="UP000031623">
    <property type="component" value="Chromosome"/>
</dbReference>
<dbReference type="AlphaFoldDB" id="A0A090BVD6"/>
<accession>A0A090BVD6</accession>
<organism evidence="4 5">
    <name type="scientific">Thioploca ingrica</name>
    <dbReference type="NCBI Taxonomy" id="40754"/>
    <lineage>
        <taxon>Bacteria</taxon>
        <taxon>Pseudomonadati</taxon>
        <taxon>Pseudomonadota</taxon>
        <taxon>Gammaproteobacteria</taxon>
        <taxon>Thiotrichales</taxon>
        <taxon>Thiotrichaceae</taxon>
        <taxon>Thioploca</taxon>
    </lineage>
</organism>
<dbReference type="InterPro" id="IPR000415">
    <property type="entry name" value="Nitroreductase-like"/>
</dbReference>
<keyword evidence="5" id="KW-1185">Reference proteome</keyword>
<dbReference type="OrthoDB" id="9802510at2"/>
<dbReference type="PANTHER" id="PTHR43673:SF10">
    <property type="entry name" value="NADH DEHYDROGENASE_NAD(P)H NITROREDUCTASE XCC3605-RELATED"/>
    <property type="match status" value="1"/>
</dbReference>
<comment type="similarity">
    <text evidence="1">Belongs to the nitroreductase family.</text>
</comment>
<evidence type="ECO:0000256" key="1">
    <source>
        <dbReference type="ARBA" id="ARBA00007118"/>
    </source>
</evidence>